<evidence type="ECO:0000256" key="1">
    <source>
        <dbReference type="SAM" id="MobiDB-lite"/>
    </source>
</evidence>
<feature type="compositionally biased region" description="Pro residues" evidence="1">
    <location>
        <begin position="29"/>
        <end position="41"/>
    </location>
</feature>
<gene>
    <name evidence="2" type="ORF">C6570_01705</name>
</gene>
<sequence>MAEPALPGGSGAEPLPSAPGDAAAGPAPASAPAPAPAPADQPHPLLAQARAQDLPTRDPVRWRRIDALAQRAAQHSGATRQLLDARLQALMDEAAAAAAPATAAPSGSTAGTAPAPDAAAQTPTLSTLLARLQEVGMAAGAGSAAAEGDDRAAATSATAPLAARTSRPPRDLNIVQQHRGAWTQLRAEQRVAQSQTALPDQAGPLNSQLLLHRALTLMRETSPGYLQHLMGQAEALMWLEQALAAPSADAKTASRAKTAAKSPKAASRGRAAGKPSGGAARR</sequence>
<accession>A0A2S0MB49</accession>
<feature type="compositionally biased region" description="Low complexity" evidence="1">
    <location>
        <begin position="247"/>
        <end position="268"/>
    </location>
</feature>
<dbReference type="RefSeq" id="WP_106701484.1">
    <property type="nucleotide sequence ID" value="NZ_CP027666.1"/>
</dbReference>
<reference evidence="2 3" key="1">
    <citation type="submission" date="2018-03" db="EMBL/GenBank/DDBJ databases">
        <title>Genome sequencing of Ottowia sp.</title>
        <authorList>
            <person name="Kim S.-J."/>
            <person name="Heo J."/>
            <person name="Kwon S.-W."/>
        </authorList>
    </citation>
    <scope>NUCLEOTIDE SEQUENCE [LARGE SCALE GENOMIC DNA]</scope>
    <source>
        <strain evidence="2 3">KADR8-3</strain>
    </source>
</reference>
<evidence type="ECO:0000313" key="2">
    <source>
        <dbReference type="EMBL" id="AVO33109.1"/>
    </source>
</evidence>
<evidence type="ECO:0000313" key="3">
    <source>
        <dbReference type="Proteomes" id="UP000239709"/>
    </source>
</evidence>
<feature type="region of interest" description="Disordered" evidence="1">
    <location>
        <begin position="244"/>
        <end position="282"/>
    </location>
</feature>
<name>A0A2S0MB49_9BURK</name>
<dbReference type="Pfam" id="PF11445">
    <property type="entry name" value="DUF2894"/>
    <property type="match status" value="1"/>
</dbReference>
<dbReference type="Proteomes" id="UP000239709">
    <property type="component" value="Chromosome"/>
</dbReference>
<feature type="region of interest" description="Disordered" evidence="1">
    <location>
        <begin position="143"/>
        <end position="172"/>
    </location>
</feature>
<dbReference type="InterPro" id="IPR021549">
    <property type="entry name" value="DUF2894"/>
</dbReference>
<dbReference type="KEGG" id="otk:C6570_01705"/>
<protein>
    <submittedName>
        <fullName evidence="2">DUF2894 domain-containing protein</fullName>
    </submittedName>
</protein>
<organism evidence="2 3">
    <name type="scientific">Ottowia oryzae</name>
    <dbReference type="NCBI Taxonomy" id="2109914"/>
    <lineage>
        <taxon>Bacteria</taxon>
        <taxon>Pseudomonadati</taxon>
        <taxon>Pseudomonadota</taxon>
        <taxon>Betaproteobacteria</taxon>
        <taxon>Burkholderiales</taxon>
        <taxon>Comamonadaceae</taxon>
        <taxon>Ottowia</taxon>
    </lineage>
</organism>
<dbReference type="EMBL" id="CP027666">
    <property type="protein sequence ID" value="AVO33109.1"/>
    <property type="molecule type" value="Genomic_DNA"/>
</dbReference>
<dbReference type="OrthoDB" id="6025757at2"/>
<dbReference type="AlphaFoldDB" id="A0A2S0MB49"/>
<proteinExistence type="predicted"/>
<feature type="region of interest" description="Disordered" evidence="1">
    <location>
        <begin position="101"/>
        <end position="120"/>
    </location>
</feature>
<keyword evidence="3" id="KW-1185">Reference proteome</keyword>
<feature type="compositionally biased region" description="Low complexity" evidence="1">
    <location>
        <begin position="153"/>
        <end position="166"/>
    </location>
</feature>
<feature type="compositionally biased region" description="Low complexity" evidence="1">
    <location>
        <begin position="14"/>
        <end position="28"/>
    </location>
</feature>
<feature type="region of interest" description="Disordered" evidence="1">
    <location>
        <begin position="1"/>
        <end position="58"/>
    </location>
</feature>